<organism evidence="2 3">
    <name type="scientific">Deinococcus yavapaiensis KR-236</name>
    <dbReference type="NCBI Taxonomy" id="694435"/>
    <lineage>
        <taxon>Bacteria</taxon>
        <taxon>Thermotogati</taxon>
        <taxon>Deinococcota</taxon>
        <taxon>Deinococci</taxon>
        <taxon>Deinococcales</taxon>
        <taxon>Deinococcaceae</taxon>
        <taxon>Deinococcus</taxon>
    </lineage>
</organism>
<gene>
    <name evidence="2" type="ORF">DES52_102329</name>
</gene>
<protein>
    <submittedName>
        <fullName evidence="2">Putative RNA-binding protein with PUA-like domain</fullName>
    </submittedName>
</protein>
<dbReference type="Pfam" id="PF01878">
    <property type="entry name" value="EVE"/>
    <property type="match status" value="1"/>
</dbReference>
<dbReference type="EMBL" id="QJSX01000002">
    <property type="protein sequence ID" value="PYE55962.1"/>
    <property type="molecule type" value="Genomic_DNA"/>
</dbReference>
<keyword evidence="3" id="KW-1185">Reference proteome</keyword>
<evidence type="ECO:0000313" key="2">
    <source>
        <dbReference type="EMBL" id="PYE55962.1"/>
    </source>
</evidence>
<dbReference type="PANTHER" id="PTHR14087:SF7">
    <property type="entry name" value="THYMOCYTE NUCLEAR PROTEIN 1"/>
    <property type="match status" value="1"/>
</dbReference>
<name>A0A318SBK6_9DEIO</name>
<accession>A0A318SBK6</accession>
<dbReference type="SUPFAM" id="SSF88697">
    <property type="entry name" value="PUA domain-like"/>
    <property type="match status" value="1"/>
</dbReference>
<dbReference type="InterPro" id="IPR002740">
    <property type="entry name" value="EVE_domain"/>
</dbReference>
<feature type="domain" description="EVE" evidence="1">
    <location>
        <begin position="3"/>
        <end position="134"/>
    </location>
</feature>
<dbReference type="Gene3D" id="3.10.590.10">
    <property type="entry name" value="ph1033 like domains"/>
    <property type="match status" value="1"/>
</dbReference>
<reference evidence="2 3" key="1">
    <citation type="submission" date="2018-06" db="EMBL/GenBank/DDBJ databases">
        <title>Genomic Encyclopedia of Type Strains, Phase IV (KMG-IV): sequencing the most valuable type-strain genomes for metagenomic binning, comparative biology and taxonomic classification.</title>
        <authorList>
            <person name="Goeker M."/>
        </authorList>
    </citation>
    <scope>NUCLEOTIDE SEQUENCE [LARGE SCALE GENOMIC DNA]</scope>
    <source>
        <strain evidence="2 3">DSM 18048</strain>
    </source>
</reference>
<dbReference type="OrthoDB" id="9791347at2"/>
<dbReference type="Proteomes" id="UP000248326">
    <property type="component" value="Unassembled WGS sequence"/>
</dbReference>
<dbReference type="RefSeq" id="WP_110885484.1">
    <property type="nucleotide sequence ID" value="NZ_QJSX01000002.1"/>
</dbReference>
<sequence>MQRWLLKSEPDVFSYDDLVRVGAEPWTGVRNYQARNFMRAMKQGDLCVFYQSNAKPNAAVGVCSVLREAYEDPTSTEPGRWSAVDVAPVSKFVSLVSLERLRDLPELLACPLIRRGNRLSVLPLTNTEFEAIVAAGGLDPHALDSVPMLH</sequence>
<dbReference type="InterPro" id="IPR015947">
    <property type="entry name" value="PUA-like_sf"/>
</dbReference>
<evidence type="ECO:0000313" key="3">
    <source>
        <dbReference type="Proteomes" id="UP000248326"/>
    </source>
</evidence>
<dbReference type="CDD" id="cd21133">
    <property type="entry name" value="EVE"/>
    <property type="match status" value="1"/>
</dbReference>
<dbReference type="PANTHER" id="PTHR14087">
    <property type="entry name" value="THYMOCYTE NUCLEAR PROTEIN 1"/>
    <property type="match status" value="1"/>
</dbReference>
<dbReference type="InterPro" id="IPR052181">
    <property type="entry name" value="5hmC_binding"/>
</dbReference>
<comment type="caution">
    <text evidence="2">The sequence shown here is derived from an EMBL/GenBank/DDBJ whole genome shotgun (WGS) entry which is preliminary data.</text>
</comment>
<evidence type="ECO:0000259" key="1">
    <source>
        <dbReference type="Pfam" id="PF01878"/>
    </source>
</evidence>
<dbReference type="AlphaFoldDB" id="A0A318SBK6"/>
<dbReference type="InterPro" id="IPR047197">
    <property type="entry name" value="THYN1-like_EVE"/>
</dbReference>
<proteinExistence type="predicted"/>